<keyword evidence="2" id="KW-0547">Nucleotide-binding</keyword>
<name>A0A7R9B2C0_TIMSH</name>
<feature type="compositionally biased region" description="Acidic residues" evidence="8">
    <location>
        <begin position="681"/>
        <end position="690"/>
    </location>
</feature>
<dbReference type="SUPFAM" id="SSF52540">
    <property type="entry name" value="P-loop containing nucleoside triphosphate hydrolases"/>
    <property type="match status" value="2"/>
</dbReference>
<evidence type="ECO:0000256" key="4">
    <source>
        <dbReference type="ARBA" id="ARBA00022806"/>
    </source>
</evidence>
<evidence type="ECO:0000256" key="5">
    <source>
        <dbReference type="ARBA" id="ARBA00022840"/>
    </source>
</evidence>
<dbReference type="CDD" id="cd18793">
    <property type="entry name" value="SF2_C_SNF"/>
    <property type="match status" value="1"/>
</dbReference>
<feature type="domain" description="HSA" evidence="10">
    <location>
        <begin position="428"/>
        <end position="500"/>
    </location>
</feature>
<dbReference type="GO" id="GO:0000812">
    <property type="term" value="C:Swr1 complex"/>
    <property type="evidence" value="ECO:0007669"/>
    <property type="project" value="TreeGrafter"/>
</dbReference>
<accession>A0A7R9B2C0</accession>
<protein>
    <recommendedName>
        <fullName evidence="12">Helicase domino</fullName>
    </recommendedName>
</protein>
<evidence type="ECO:0000259" key="10">
    <source>
        <dbReference type="PROSITE" id="PS51204"/>
    </source>
</evidence>
<dbReference type="GO" id="GO:0006338">
    <property type="term" value="P:chromatin remodeling"/>
    <property type="evidence" value="ECO:0007669"/>
    <property type="project" value="TreeGrafter"/>
</dbReference>
<dbReference type="Gene3D" id="3.40.50.300">
    <property type="entry name" value="P-loop containing nucleotide triphosphate hydrolases"/>
    <property type="match status" value="2"/>
</dbReference>
<dbReference type="InterPro" id="IPR014012">
    <property type="entry name" value="HSA_dom"/>
</dbReference>
<evidence type="ECO:0000313" key="11">
    <source>
        <dbReference type="EMBL" id="CAD7264613.1"/>
    </source>
</evidence>
<reference evidence="11" key="1">
    <citation type="submission" date="2020-11" db="EMBL/GenBank/DDBJ databases">
        <authorList>
            <person name="Tran Van P."/>
        </authorList>
    </citation>
    <scope>NUCLEOTIDE SEQUENCE</scope>
</reference>
<feature type="region of interest" description="Disordered" evidence="8">
    <location>
        <begin position="559"/>
        <end position="586"/>
    </location>
</feature>
<feature type="compositionally biased region" description="Acidic residues" evidence="8">
    <location>
        <begin position="707"/>
        <end position="743"/>
    </location>
</feature>
<dbReference type="Pfam" id="PF00176">
    <property type="entry name" value="SNF2-rel_dom"/>
    <property type="match status" value="2"/>
</dbReference>
<sequence>MANPHLCGGRMENHLGKKKVHSTEIRTSISQSAAVELNTSRALANYATEAEMSDVHAGGGNPQAPTPPHALGVSPGQTVRLQQVLSAAAAGQQNVNVLTTRGQQFVITSHVSVPGLTQVIPTNAANATLQQAGVTRILNIAPSPRLGAGGMPGRPAHSGAPGAERGTVSLVAIGQPGGVNASSHPTLVSSLSSPPRPRPALVLTTSPVGMARPPPPQVAPFAPPAVSQISGSPTTVARKRLRLVDLQEKPPPNEDIAALRKRILERRSAQSKWTRGVYAEHAAELFFLQAGGNMMDYHAWRKRAPTPQFLHFLRSHRLDPEDDDEDLTVLLSGGPPVAPEFPSESTNNVPTRPIERAHPTTAPPAKLLKRPFITPMCRQHTRQHSISDVYDNSIGSQEQIAEKAKQEAYVMQRIVELQRDGLWSEKRLPKVQEPPRAKAHWDYLVEEMVWLAADFAQERKWKKAAAKKCARNVQKYFQEKEIQAQKAEKGQEQRLRKIASFAAKEIKTFWANVEKLVEFKQQTRLEEKRKQALDQHLSFIVDQTEKYSTWLAASMNKSNSVNSSPSKHSVISDDDFQPNVSSTDDEETIAKAEEDMASHNHMEEIELLKRESELPIEELIKKLPEKYLENIGTGDLDDLSSQGDDDDFTLPSDKGTTDDEETIQEQESRENKVDHKKELADLEAENEQSIEELRAKYGSPKPVAFSSDEDEEPSDREDEESEDDDDDDDVDEELEALEDEESEGYSSESEQSESEDVGLKSLLESNVDSAVKANEEEPPEKEFNDVSALAESIQPTGNTLSSTSFRELKHGRFPGLGEGQVKGSCLVLHSFLFPAEQRSPKGFSLFKGRVVTKIPFLLKHTLREYQHIGLDWLVTMFDRKLNGILADEMGLGKTIQTISLLAHLACEKGYSSDGHLGTTLDNSSNFCDVKLGNGVQKVVPGIQDPHLLRNPERTKTKKNRLDEAKCVSRVYYIVQTSDTGSSKFSSRLLLTGTPLQNNLMELWSLMHFLMPSVFQSHREFKEWFSNPVTGMIEGNAEYNENLIKRLHKVGERTISIPDLAVVLNYLVVLTLNYFFLATPNVGSPGLLKVLRPFLLRRLKVEVEKQLPKKYEHVVMCRLSKRQRYLYDDFMSRAKTKETLSSGNLLSVINVLMQLRKVCNHPNLFEVRPIISPFQMECITYHTASLVYSGLDYDPLKDLDLSFLNMRMVDLELFLTAFVAHRIKKFRANRSLFQQLEVLPASPRCPSGKIKINIRVSNNTPQQQLVKALSIMSPRVGTSPVVRTIGPQAGGGVTLRRSVGTPLQGHSVQLVQHQAEVKGIPVTALATAQHQSLSVKPANVQKISLPGFTLVHTSVGPQLLLTTSSQSHPVQGTTTVMTPSGQRLSVLPNNSGVGQVVSRVATGTTMARPLVRGPSQIVRPVLNNNTHPANLNAVIQPMLSATVPKLEELRRKQKLDRLNLINRLNQRRCDAYPIYGPDLVETLRLVDRNVDKSDQWRSGGYMHCRHIHYSLPRNLGTYWTQTDSLRDCVKTLQQRMDVLADIFSRFILCVPAVLAPLPALHVSHPSPSKLWGLRRSLARMQKELSLQMELLHPIISAMGTQFPDPRLIQYDCGKLQVLDKLLRQLKVGHHRVLIFTQMTRMLDVLEAFLNHHGHIYLRLDGSTRVDQRQVLVSEMTVEENILKKANQKRLLGDLAIEGGNFTTAYFKSTTIQDLFNIDVNEQNASRRMAEVLDGESERENRRLNNEAQASASVEEKAVMGVLESALAAAEDDTDVQAARTAKAEAAAELAEFDESIPLEDGASGEGAERSLAEPEISRAEQEVRQLVDQLTPVERYAMRFMEETEATWSAEQLAAAEAEIEQQKHEWEMGRLRALQDEEERRARLTDEDDVLLTFSSEDAHNQVNTGSGRARRMRRRHSRADSTTSEDKLSSTEEEEDSSSSEELRKARLGISKLPLLNNHTTPRQSPRTRSRGSVRINLWRLEMNPDVPDDRIPVAPPPQTSTPRAPPRGAVPGQSRRPSTCSDYLTDPPFPDPKVVIRTRRTSVTRGDSLWRGEPTPKKSMDRIGRITRRSESCLIEGNGPIS</sequence>
<gene>
    <name evidence="11" type="ORF">TSIB3V08_LOCUS8663</name>
</gene>
<keyword evidence="7" id="KW-0539">Nucleus</keyword>
<dbReference type="Gene3D" id="3.40.50.10810">
    <property type="entry name" value="Tandem AAA-ATPase domain"/>
    <property type="match status" value="2"/>
</dbReference>
<keyword evidence="3" id="KW-0378">Hydrolase</keyword>
<dbReference type="GO" id="GO:0003677">
    <property type="term" value="F:DNA binding"/>
    <property type="evidence" value="ECO:0007669"/>
    <property type="project" value="UniProtKB-KW"/>
</dbReference>
<dbReference type="InterPro" id="IPR000330">
    <property type="entry name" value="SNF2_N"/>
</dbReference>
<dbReference type="GO" id="GO:0005524">
    <property type="term" value="F:ATP binding"/>
    <property type="evidence" value="ECO:0007669"/>
    <property type="project" value="UniProtKB-KW"/>
</dbReference>
<dbReference type="PANTHER" id="PTHR45685:SF1">
    <property type="entry name" value="HELICASE SRCAP"/>
    <property type="match status" value="1"/>
</dbReference>
<keyword evidence="6" id="KW-0238">DNA-binding</keyword>
<feature type="domain" description="Helicase ATP-binding" evidence="9">
    <location>
        <begin position="874"/>
        <end position="1012"/>
    </location>
</feature>
<feature type="region of interest" description="Disordered" evidence="8">
    <location>
        <begin position="1895"/>
        <end position="2084"/>
    </location>
</feature>
<comment type="subcellular location">
    <subcellularLocation>
        <location evidence="1">Nucleus</location>
    </subcellularLocation>
</comment>
<feature type="compositionally biased region" description="Basic and acidic residues" evidence="8">
    <location>
        <begin position="1727"/>
        <end position="1743"/>
    </location>
</feature>
<dbReference type="GO" id="GO:0016887">
    <property type="term" value="F:ATP hydrolysis activity"/>
    <property type="evidence" value="ECO:0007669"/>
    <property type="project" value="TreeGrafter"/>
</dbReference>
<dbReference type="PANTHER" id="PTHR45685">
    <property type="entry name" value="HELICASE SRCAP-RELATED"/>
    <property type="match status" value="1"/>
</dbReference>
<feature type="compositionally biased region" description="Acidic residues" evidence="8">
    <location>
        <begin position="635"/>
        <end position="648"/>
    </location>
</feature>
<dbReference type="GO" id="GO:0042393">
    <property type="term" value="F:histone binding"/>
    <property type="evidence" value="ECO:0007669"/>
    <property type="project" value="TreeGrafter"/>
</dbReference>
<evidence type="ECO:0000256" key="8">
    <source>
        <dbReference type="SAM" id="MobiDB-lite"/>
    </source>
</evidence>
<dbReference type="InterPro" id="IPR050520">
    <property type="entry name" value="INO80/SWR1_helicase"/>
</dbReference>
<feature type="region of interest" description="Disordered" evidence="8">
    <location>
        <begin position="632"/>
        <end position="757"/>
    </location>
</feature>
<evidence type="ECO:0000256" key="1">
    <source>
        <dbReference type="ARBA" id="ARBA00004123"/>
    </source>
</evidence>
<evidence type="ECO:0000256" key="6">
    <source>
        <dbReference type="ARBA" id="ARBA00023125"/>
    </source>
</evidence>
<proteinExistence type="predicted"/>
<keyword evidence="5" id="KW-0067">ATP-binding</keyword>
<feature type="compositionally biased region" description="Basic and acidic residues" evidence="8">
    <location>
        <begin position="2050"/>
        <end position="2073"/>
    </location>
</feature>
<dbReference type="InterPro" id="IPR031575">
    <property type="entry name" value="EP400_N"/>
</dbReference>
<dbReference type="FunFam" id="1.20.120.850:FF:000012">
    <property type="entry name" value="protein PHOTOPERIOD-INDEPENDENT EARLY FLOWERING 1 isoform X3"/>
    <property type="match status" value="1"/>
</dbReference>
<organism evidence="11">
    <name type="scientific">Timema shepardi</name>
    <name type="common">Walking stick</name>
    <dbReference type="NCBI Taxonomy" id="629360"/>
    <lineage>
        <taxon>Eukaryota</taxon>
        <taxon>Metazoa</taxon>
        <taxon>Ecdysozoa</taxon>
        <taxon>Arthropoda</taxon>
        <taxon>Hexapoda</taxon>
        <taxon>Insecta</taxon>
        <taxon>Pterygota</taxon>
        <taxon>Neoptera</taxon>
        <taxon>Polyneoptera</taxon>
        <taxon>Phasmatodea</taxon>
        <taxon>Timematodea</taxon>
        <taxon>Timematoidea</taxon>
        <taxon>Timematidae</taxon>
        <taxon>Timema</taxon>
    </lineage>
</organism>
<dbReference type="EMBL" id="OC004570">
    <property type="protein sequence ID" value="CAD7264613.1"/>
    <property type="molecule type" value="Genomic_DNA"/>
</dbReference>
<dbReference type="InterPro" id="IPR014001">
    <property type="entry name" value="Helicase_ATP-bd"/>
</dbReference>
<dbReference type="InterPro" id="IPR027417">
    <property type="entry name" value="P-loop_NTPase"/>
</dbReference>
<feature type="compositionally biased region" description="Basic and acidic residues" evidence="8">
    <location>
        <begin position="1805"/>
        <end position="1821"/>
    </location>
</feature>
<evidence type="ECO:0000259" key="9">
    <source>
        <dbReference type="PROSITE" id="PS51192"/>
    </source>
</evidence>
<dbReference type="GO" id="GO:0004386">
    <property type="term" value="F:helicase activity"/>
    <property type="evidence" value="ECO:0007669"/>
    <property type="project" value="UniProtKB-KW"/>
</dbReference>
<dbReference type="Pfam" id="PF15790">
    <property type="entry name" value="EP400_N"/>
    <property type="match status" value="1"/>
</dbReference>
<feature type="compositionally biased region" description="Pro residues" evidence="8">
    <location>
        <begin position="1995"/>
        <end position="2007"/>
    </location>
</feature>
<feature type="compositionally biased region" description="Low complexity" evidence="8">
    <location>
        <begin position="559"/>
        <end position="569"/>
    </location>
</feature>
<feature type="compositionally biased region" description="Basic and acidic residues" evidence="8">
    <location>
        <begin position="666"/>
        <end position="680"/>
    </location>
</feature>
<dbReference type="SMART" id="SM00573">
    <property type="entry name" value="HSA"/>
    <property type="match status" value="1"/>
</dbReference>
<evidence type="ECO:0000256" key="2">
    <source>
        <dbReference type="ARBA" id="ARBA00022741"/>
    </source>
</evidence>
<dbReference type="PROSITE" id="PS51192">
    <property type="entry name" value="HELICASE_ATP_BIND_1"/>
    <property type="match status" value="1"/>
</dbReference>
<feature type="compositionally biased region" description="Polar residues" evidence="8">
    <location>
        <begin position="1895"/>
        <end position="1905"/>
    </location>
</feature>
<dbReference type="InterPro" id="IPR038718">
    <property type="entry name" value="SNF2-like_sf"/>
</dbReference>
<evidence type="ECO:0000256" key="3">
    <source>
        <dbReference type="ARBA" id="ARBA00022801"/>
    </source>
</evidence>
<feature type="region of interest" description="Disordered" evidence="8">
    <location>
        <begin position="1"/>
        <end position="22"/>
    </location>
</feature>
<dbReference type="InterPro" id="IPR049730">
    <property type="entry name" value="SNF2/RAD54-like_C"/>
</dbReference>
<dbReference type="PROSITE" id="PS51204">
    <property type="entry name" value="HSA"/>
    <property type="match status" value="1"/>
</dbReference>
<evidence type="ECO:0000256" key="7">
    <source>
        <dbReference type="ARBA" id="ARBA00023242"/>
    </source>
</evidence>
<feature type="region of interest" description="Disordered" evidence="8">
    <location>
        <begin position="334"/>
        <end position="362"/>
    </location>
</feature>
<feature type="compositionally biased region" description="Basic residues" evidence="8">
    <location>
        <begin position="1909"/>
        <end position="1918"/>
    </location>
</feature>
<feature type="region of interest" description="Disordered" evidence="8">
    <location>
        <begin position="1790"/>
        <end position="1821"/>
    </location>
</feature>
<feature type="region of interest" description="Disordered" evidence="8">
    <location>
        <begin position="1727"/>
        <end position="1749"/>
    </location>
</feature>
<dbReference type="Pfam" id="PF07529">
    <property type="entry name" value="HSA"/>
    <property type="match status" value="1"/>
</dbReference>
<evidence type="ECO:0008006" key="12">
    <source>
        <dbReference type="Google" id="ProtNLM"/>
    </source>
</evidence>
<keyword evidence="4" id="KW-0347">Helicase</keyword>